<name>A0A5B0G5L8_9BURK</name>
<dbReference type="PANTHER" id="PTHR38463:SF1">
    <property type="entry name" value="STRESS RESPONSE PROTEIN YSNF"/>
    <property type="match status" value="1"/>
</dbReference>
<dbReference type="AlphaFoldDB" id="A0A5B0G5L8"/>
<evidence type="ECO:0000256" key="1">
    <source>
        <dbReference type="SAM" id="MobiDB-lite"/>
    </source>
</evidence>
<sequence length="285" mass="31008">MSQVLVGVFDSFEQADQALEQLTQTGIARSNMEVHANNQTAHELTEETRVEQSAAHTEESASYKIGRFFGHLFGGGEHPAEVGHYQEAVRRGGAILTVTVLDEAQMIAVRSALHQAGAMDIEERVSHWKNTGYEGYDPSAAQYSADETAAEQQSFAVVRESLEVGKREVQTGGVRVYSRATETPVSEAVTLREEHATIERRPVDRIATAQDLKTASVEVRETAEHAVVGKTAHVVEEVTVGKEASERTETINETLRGTEVEIERVEGAQSGLPGDQAGSLPVTRL</sequence>
<accession>A0A5B0G5L8</accession>
<dbReference type="InterPro" id="IPR019060">
    <property type="entry name" value="DUF2382"/>
</dbReference>
<reference evidence="3 4" key="1">
    <citation type="submission" date="2019-08" db="EMBL/GenBank/DDBJ databases">
        <title>Paraburkholderia sp. DCY113.</title>
        <authorList>
            <person name="Kang J."/>
        </authorList>
    </citation>
    <scope>NUCLEOTIDE SEQUENCE [LARGE SCALE GENOMIC DNA]</scope>
    <source>
        <strain evidence="3 4">DCY113</strain>
    </source>
</reference>
<evidence type="ECO:0000313" key="3">
    <source>
        <dbReference type="EMBL" id="KAA0997945.1"/>
    </source>
</evidence>
<proteinExistence type="predicted"/>
<dbReference type="EMBL" id="VTUZ01000068">
    <property type="protein sequence ID" value="KAA0997945.1"/>
    <property type="molecule type" value="Genomic_DNA"/>
</dbReference>
<dbReference type="Pfam" id="PF09557">
    <property type="entry name" value="DUF2382"/>
    <property type="match status" value="1"/>
</dbReference>
<dbReference type="PANTHER" id="PTHR38463">
    <property type="entry name" value="STRESS RESPONSE PROTEIN YSNF"/>
    <property type="match status" value="1"/>
</dbReference>
<gene>
    <name evidence="3" type="ORF">FVF58_46690</name>
</gene>
<organism evidence="3 4">
    <name type="scientific">Paraburkholderia panacisoli</name>
    <dbReference type="NCBI Taxonomy" id="2603818"/>
    <lineage>
        <taxon>Bacteria</taxon>
        <taxon>Pseudomonadati</taxon>
        <taxon>Pseudomonadota</taxon>
        <taxon>Betaproteobacteria</taxon>
        <taxon>Burkholderiales</taxon>
        <taxon>Burkholderiaceae</taxon>
        <taxon>Paraburkholderia</taxon>
    </lineage>
</organism>
<feature type="region of interest" description="Disordered" evidence="1">
    <location>
        <begin position="266"/>
        <end position="285"/>
    </location>
</feature>
<evidence type="ECO:0000259" key="2">
    <source>
        <dbReference type="Pfam" id="PF09557"/>
    </source>
</evidence>
<feature type="domain" description="DUF2382" evidence="2">
    <location>
        <begin position="157"/>
        <end position="262"/>
    </location>
</feature>
<dbReference type="InterPro" id="IPR052967">
    <property type="entry name" value="Stress_Response_Assoc"/>
</dbReference>
<keyword evidence="4" id="KW-1185">Reference proteome</keyword>
<dbReference type="RefSeq" id="WP_149676320.1">
    <property type="nucleotide sequence ID" value="NZ_VTUZ01000068.1"/>
</dbReference>
<dbReference type="Proteomes" id="UP000325273">
    <property type="component" value="Unassembled WGS sequence"/>
</dbReference>
<comment type="caution">
    <text evidence="3">The sequence shown here is derived from an EMBL/GenBank/DDBJ whole genome shotgun (WGS) entry which is preliminary data.</text>
</comment>
<protein>
    <submittedName>
        <fullName evidence="3">DUF2382 domain-containing protein</fullName>
    </submittedName>
</protein>
<evidence type="ECO:0000313" key="4">
    <source>
        <dbReference type="Proteomes" id="UP000325273"/>
    </source>
</evidence>